<evidence type="ECO:0000256" key="1">
    <source>
        <dbReference type="SAM" id="SignalP"/>
    </source>
</evidence>
<dbReference type="RefSeq" id="WP_129876134.1">
    <property type="nucleotide sequence ID" value="NZ_SEWG01000003.1"/>
</dbReference>
<comment type="caution">
    <text evidence="2">The sequence shown here is derived from an EMBL/GenBank/DDBJ whole genome shotgun (WGS) entry which is preliminary data.</text>
</comment>
<dbReference type="Proteomes" id="UP000293331">
    <property type="component" value="Unassembled WGS sequence"/>
</dbReference>
<feature type="chain" id="PRO_5020346250" evidence="1">
    <location>
        <begin position="22"/>
        <end position="133"/>
    </location>
</feature>
<dbReference type="PROSITE" id="PS51257">
    <property type="entry name" value="PROKAR_LIPOPROTEIN"/>
    <property type="match status" value="1"/>
</dbReference>
<protein>
    <submittedName>
        <fullName evidence="2">Uncharacterized protein</fullName>
    </submittedName>
</protein>
<dbReference type="EMBL" id="SEWG01000003">
    <property type="protein sequence ID" value="RYU90574.1"/>
    <property type="molecule type" value="Genomic_DNA"/>
</dbReference>
<proteinExistence type="predicted"/>
<accession>A0A4Q5LLG4</accession>
<sequence>MKKLLSILCVSVILLTAASCKKETIIGPSNNFTVVKTVQSDDWSAYDANTLKVDLNVPELDNDYNESGAVLVYISYGNDDPWEQIPETFDGEAFSFTHEPGHVTLYKQRSSGAGSPNDTDPIFVKIVLIDSQQ</sequence>
<reference evidence="2 3" key="1">
    <citation type="submission" date="2019-02" db="EMBL/GenBank/DDBJ databases">
        <title>Bacterial novel species Mucilaginibacter sp. 17JY9-4 isolated from soil.</title>
        <authorList>
            <person name="Jung H.-Y."/>
        </authorList>
    </citation>
    <scope>NUCLEOTIDE SEQUENCE [LARGE SCALE GENOMIC DNA]</scope>
    <source>
        <strain evidence="2 3">17JY9-4</strain>
    </source>
</reference>
<feature type="signal peptide" evidence="1">
    <location>
        <begin position="1"/>
        <end position="21"/>
    </location>
</feature>
<dbReference type="AlphaFoldDB" id="A0A4Q5LLG4"/>
<name>A0A4Q5LLG4_9SPHI</name>
<gene>
    <name evidence="2" type="ORF">EWM62_07935</name>
</gene>
<keyword evidence="1" id="KW-0732">Signal</keyword>
<dbReference type="OrthoDB" id="672896at2"/>
<evidence type="ECO:0000313" key="2">
    <source>
        <dbReference type="EMBL" id="RYU90574.1"/>
    </source>
</evidence>
<organism evidence="2 3">
    <name type="scientific">Mucilaginibacter terrigena</name>
    <dbReference type="NCBI Taxonomy" id="2492395"/>
    <lineage>
        <taxon>Bacteria</taxon>
        <taxon>Pseudomonadati</taxon>
        <taxon>Bacteroidota</taxon>
        <taxon>Sphingobacteriia</taxon>
        <taxon>Sphingobacteriales</taxon>
        <taxon>Sphingobacteriaceae</taxon>
        <taxon>Mucilaginibacter</taxon>
    </lineage>
</organism>
<evidence type="ECO:0000313" key="3">
    <source>
        <dbReference type="Proteomes" id="UP000293331"/>
    </source>
</evidence>
<keyword evidence="3" id="KW-1185">Reference proteome</keyword>